<protein>
    <submittedName>
        <fullName evidence="2">Uncharacterized protein</fullName>
    </submittedName>
</protein>
<organism evidence="2 3">
    <name type="scientific">Apodospora peruviana</name>
    <dbReference type="NCBI Taxonomy" id="516989"/>
    <lineage>
        <taxon>Eukaryota</taxon>
        <taxon>Fungi</taxon>
        <taxon>Dikarya</taxon>
        <taxon>Ascomycota</taxon>
        <taxon>Pezizomycotina</taxon>
        <taxon>Sordariomycetes</taxon>
        <taxon>Sordariomycetidae</taxon>
        <taxon>Sordariales</taxon>
        <taxon>Lasiosphaeriaceae</taxon>
        <taxon>Apodospora</taxon>
    </lineage>
</organism>
<keyword evidence="3" id="KW-1185">Reference proteome</keyword>
<evidence type="ECO:0000256" key="1">
    <source>
        <dbReference type="SAM" id="MobiDB-lite"/>
    </source>
</evidence>
<feature type="compositionally biased region" description="Polar residues" evidence="1">
    <location>
        <begin position="1"/>
        <end position="10"/>
    </location>
</feature>
<accession>A0AAE0I5G4</accession>
<evidence type="ECO:0000313" key="2">
    <source>
        <dbReference type="EMBL" id="KAK3318862.1"/>
    </source>
</evidence>
<evidence type="ECO:0000313" key="3">
    <source>
        <dbReference type="Proteomes" id="UP001283341"/>
    </source>
</evidence>
<feature type="compositionally biased region" description="Basic and acidic residues" evidence="1">
    <location>
        <begin position="23"/>
        <end position="33"/>
    </location>
</feature>
<comment type="caution">
    <text evidence="2">The sequence shown here is derived from an EMBL/GenBank/DDBJ whole genome shotgun (WGS) entry which is preliminary data.</text>
</comment>
<feature type="region of interest" description="Disordered" evidence="1">
    <location>
        <begin position="1"/>
        <end position="33"/>
    </location>
</feature>
<proteinExistence type="predicted"/>
<sequence length="266" mass="29781">MSTRSSSFTSPAPKHKGTAEQPRATDLRPPKVKEQRSSVLWASPAYPLLAGPSSVPLSFTSIFIKSAPRICRCDRTALPQTSSSEGYSDYPLCLLNFLVDDMRHKTALLPKRCAKSGPNHLSVGAAAGSVQNSIQVPWESEQLSELSTPKERGQGSQLCCDGLISSLQLCFARSTGHIWRRFIPLVWRRFKQTPFHPEFQTWLTTIIGRRVLTPNSALLQKPLLDFLGDFYCWPQRRFCFALRHPDLVGHQQPLQKAGPQNIDPGW</sequence>
<gene>
    <name evidence="2" type="ORF">B0H66DRAFT_251778</name>
</gene>
<dbReference type="EMBL" id="JAUEDM010000004">
    <property type="protein sequence ID" value="KAK3318862.1"/>
    <property type="molecule type" value="Genomic_DNA"/>
</dbReference>
<reference evidence="2" key="2">
    <citation type="submission" date="2023-06" db="EMBL/GenBank/DDBJ databases">
        <authorList>
            <consortium name="Lawrence Berkeley National Laboratory"/>
            <person name="Haridas S."/>
            <person name="Hensen N."/>
            <person name="Bonometti L."/>
            <person name="Westerberg I."/>
            <person name="Brannstrom I.O."/>
            <person name="Guillou S."/>
            <person name="Cros-Aarteil S."/>
            <person name="Calhoun S."/>
            <person name="Kuo A."/>
            <person name="Mondo S."/>
            <person name="Pangilinan J."/>
            <person name="Riley R."/>
            <person name="Labutti K."/>
            <person name="Andreopoulos B."/>
            <person name="Lipzen A."/>
            <person name="Chen C."/>
            <person name="Yanf M."/>
            <person name="Daum C."/>
            <person name="Ng V."/>
            <person name="Clum A."/>
            <person name="Steindorff A."/>
            <person name="Ohm R."/>
            <person name="Martin F."/>
            <person name="Silar P."/>
            <person name="Natvig D."/>
            <person name="Lalanne C."/>
            <person name="Gautier V."/>
            <person name="Ament-Velasquez S.L."/>
            <person name="Kruys A."/>
            <person name="Hutchinson M.I."/>
            <person name="Powell A.J."/>
            <person name="Barry K."/>
            <person name="Miller A.N."/>
            <person name="Grigoriev I.V."/>
            <person name="Debuchy R."/>
            <person name="Gladieux P."/>
            <person name="Thoren M.H."/>
            <person name="Johannesson H."/>
        </authorList>
    </citation>
    <scope>NUCLEOTIDE SEQUENCE</scope>
    <source>
        <strain evidence="2">CBS 118394</strain>
    </source>
</reference>
<reference evidence="2" key="1">
    <citation type="journal article" date="2023" name="Mol. Phylogenet. Evol.">
        <title>Genome-scale phylogeny and comparative genomics of the fungal order Sordariales.</title>
        <authorList>
            <person name="Hensen N."/>
            <person name="Bonometti L."/>
            <person name="Westerberg I."/>
            <person name="Brannstrom I.O."/>
            <person name="Guillou S."/>
            <person name="Cros-Aarteil S."/>
            <person name="Calhoun S."/>
            <person name="Haridas S."/>
            <person name="Kuo A."/>
            <person name="Mondo S."/>
            <person name="Pangilinan J."/>
            <person name="Riley R."/>
            <person name="LaButti K."/>
            <person name="Andreopoulos B."/>
            <person name="Lipzen A."/>
            <person name="Chen C."/>
            <person name="Yan M."/>
            <person name="Daum C."/>
            <person name="Ng V."/>
            <person name="Clum A."/>
            <person name="Steindorff A."/>
            <person name="Ohm R.A."/>
            <person name="Martin F."/>
            <person name="Silar P."/>
            <person name="Natvig D.O."/>
            <person name="Lalanne C."/>
            <person name="Gautier V."/>
            <person name="Ament-Velasquez S.L."/>
            <person name="Kruys A."/>
            <person name="Hutchinson M.I."/>
            <person name="Powell A.J."/>
            <person name="Barry K."/>
            <person name="Miller A.N."/>
            <person name="Grigoriev I.V."/>
            <person name="Debuchy R."/>
            <person name="Gladieux P."/>
            <person name="Hiltunen Thoren M."/>
            <person name="Johannesson H."/>
        </authorList>
    </citation>
    <scope>NUCLEOTIDE SEQUENCE</scope>
    <source>
        <strain evidence="2">CBS 118394</strain>
    </source>
</reference>
<name>A0AAE0I5G4_9PEZI</name>
<dbReference type="AlphaFoldDB" id="A0AAE0I5G4"/>
<dbReference type="Proteomes" id="UP001283341">
    <property type="component" value="Unassembled WGS sequence"/>
</dbReference>